<keyword evidence="2" id="KW-0540">Nuclease</keyword>
<sequence length="259" mass="29957">MHNNTFSPPVKLLKITIIGIFLITLPTFSAPQNEKKHVPKNFTQAKKSLIKIYQNTPNPVTFYCNCPISWVGKKSVIDLESCGYKYRKNESRALRLEWEHVVPASKFIPYSLTGEPRACWKNGGRKNCEKNDPEYQKMEADLHNLQPAIGEVNGDRGNLPFSSWDSNTGQVYGQCTIKIDFKRDEVEPPDSAKGQIARTYLYMYDRYKLNFSLAELILMDHWNKTFPVTAWECERERTIASIQLNHNQYVKNDCDKLKL</sequence>
<evidence type="ECO:0000313" key="5">
    <source>
        <dbReference type="Proteomes" id="UP000242642"/>
    </source>
</evidence>
<organism evidence="4 5">
    <name type="scientific">Thorsellia anophelis DSM 18579</name>
    <dbReference type="NCBI Taxonomy" id="1123402"/>
    <lineage>
        <taxon>Bacteria</taxon>
        <taxon>Pseudomonadati</taxon>
        <taxon>Pseudomonadota</taxon>
        <taxon>Gammaproteobacteria</taxon>
        <taxon>Enterobacterales</taxon>
        <taxon>Thorselliaceae</taxon>
        <taxon>Thorsellia</taxon>
    </lineage>
</organism>
<evidence type="ECO:0000256" key="3">
    <source>
        <dbReference type="ARBA" id="ARBA00022801"/>
    </source>
</evidence>
<dbReference type="InterPro" id="IPR007346">
    <property type="entry name" value="Endonuclease-I"/>
</dbReference>
<dbReference type="STRING" id="1123402.SAMN02583745_02621"/>
<gene>
    <name evidence="4" type="ORF">SAMN02583745_02621</name>
</gene>
<protein>
    <submittedName>
        <fullName evidence="4">Deoxyribonuclease-1</fullName>
    </submittedName>
</protein>
<evidence type="ECO:0000256" key="2">
    <source>
        <dbReference type="ARBA" id="ARBA00022722"/>
    </source>
</evidence>
<dbReference type="SUPFAM" id="SSF54060">
    <property type="entry name" value="His-Me finger endonucleases"/>
    <property type="match status" value="1"/>
</dbReference>
<dbReference type="Pfam" id="PF04231">
    <property type="entry name" value="Endonuclease_1"/>
    <property type="match status" value="1"/>
</dbReference>
<dbReference type="OrthoDB" id="9800417at2"/>
<dbReference type="PANTHER" id="PTHR33607:SF2">
    <property type="entry name" value="ENDONUCLEASE-1"/>
    <property type="match status" value="1"/>
</dbReference>
<reference evidence="5" key="1">
    <citation type="submission" date="2016-10" db="EMBL/GenBank/DDBJ databases">
        <authorList>
            <person name="Varghese N."/>
            <person name="Submissions S."/>
        </authorList>
    </citation>
    <scope>NUCLEOTIDE SEQUENCE [LARGE SCALE GENOMIC DNA]</scope>
    <source>
        <strain evidence="5">DSM 18579</strain>
    </source>
</reference>
<evidence type="ECO:0000256" key="1">
    <source>
        <dbReference type="ARBA" id="ARBA00006429"/>
    </source>
</evidence>
<evidence type="ECO:0000313" key="4">
    <source>
        <dbReference type="EMBL" id="SET52410.1"/>
    </source>
</evidence>
<dbReference type="AlphaFoldDB" id="A0A1I0F3D9"/>
<dbReference type="Proteomes" id="UP000242642">
    <property type="component" value="Unassembled WGS sequence"/>
</dbReference>
<accession>A0A1I0F3D9</accession>
<keyword evidence="5" id="KW-1185">Reference proteome</keyword>
<dbReference type="PANTHER" id="PTHR33607">
    <property type="entry name" value="ENDONUCLEASE-1"/>
    <property type="match status" value="1"/>
</dbReference>
<dbReference type="RefSeq" id="WP_093321985.1">
    <property type="nucleotide sequence ID" value="NZ_FOHV01000035.1"/>
</dbReference>
<name>A0A1I0F3D9_9GAMM</name>
<dbReference type="GO" id="GO:0004518">
    <property type="term" value="F:nuclease activity"/>
    <property type="evidence" value="ECO:0007669"/>
    <property type="project" value="UniProtKB-KW"/>
</dbReference>
<dbReference type="EMBL" id="FOHV01000035">
    <property type="protein sequence ID" value="SET52410.1"/>
    <property type="molecule type" value="Genomic_DNA"/>
</dbReference>
<dbReference type="GO" id="GO:0016787">
    <property type="term" value="F:hydrolase activity"/>
    <property type="evidence" value="ECO:0007669"/>
    <property type="project" value="UniProtKB-KW"/>
</dbReference>
<keyword evidence="3" id="KW-0378">Hydrolase</keyword>
<dbReference type="InterPro" id="IPR044925">
    <property type="entry name" value="His-Me_finger_sf"/>
</dbReference>
<comment type="similarity">
    <text evidence="1">Belongs to the EndA/NucM nuclease family.</text>
</comment>
<proteinExistence type="inferred from homology"/>